<proteinExistence type="predicted"/>
<evidence type="ECO:0000313" key="1">
    <source>
        <dbReference type="EMBL" id="GAA4770354.1"/>
    </source>
</evidence>
<keyword evidence="2" id="KW-1185">Reference proteome</keyword>
<gene>
    <name evidence="1" type="ORF">GCM10023230_20630</name>
</gene>
<comment type="caution">
    <text evidence="1">The sequence shown here is derived from an EMBL/GenBank/DDBJ whole genome shotgun (WGS) entry which is preliminary data.</text>
</comment>
<reference evidence="2" key="1">
    <citation type="journal article" date="2019" name="Int. J. Syst. Evol. Microbiol.">
        <title>The Global Catalogue of Microorganisms (GCM) 10K type strain sequencing project: providing services to taxonomists for standard genome sequencing and annotation.</title>
        <authorList>
            <consortium name="The Broad Institute Genomics Platform"/>
            <consortium name="The Broad Institute Genome Sequencing Center for Infectious Disease"/>
            <person name="Wu L."/>
            <person name="Ma J."/>
        </authorList>
    </citation>
    <scope>NUCLEOTIDE SEQUENCE [LARGE SCALE GENOMIC DNA]</scope>
    <source>
        <strain evidence="2">JCM 18198</strain>
    </source>
</reference>
<evidence type="ECO:0000313" key="2">
    <source>
        <dbReference type="Proteomes" id="UP001500141"/>
    </source>
</evidence>
<protein>
    <submittedName>
        <fullName evidence="1">Uncharacterized protein</fullName>
    </submittedName>
</protein>
<organism evidence="1 2">
    <name type="scientific">Flavobacterium hankyongi</name>
    <dbReference type="NCBI Taxonomy" id="1176532"/>
    <lineage>
        <taxon>Bacteria</taxon>
        <taxon>Pseudomonadati</taxon>
        <taxon>Bacteroidota</taxon>
        <taxon>Flavobacteriia</taxon>
        <taxon>Flavobacteriales</taxon>
        <taxon>Flavobacteriaceae</taxon>
        <taxon>Flavobacterium</taxon>
    </lineage>
</organism>
<dbReference type="EMBL" id="BAABIP010000017">
    <property type="protein sequence ID" value="GAA4770354.1"/>
    <property type="molecule type" value="Genomic_DNA"/>
</dbReference>
<dbReference type="Proteomes" id="UP001500141">
    <property type="component" value="Unassembled WGS sequence"/>
</dbReference>
<name>A0ABP8ZZU5_9FLAO</name>
<sequence length="383" mass="45888">MSLNYFKIFKNSEDHYKWEKQKDYALVADGLEENVRKKYYDALIVFEKILGRTFLKSSHRNNPIRQMVIEKTEFRIFELIEFADTLKQLETSDINFSELIKKLLMRDKSKQEGIPFVEIAKNYINENFKVSFPVENNVDKSPDIRIINPDNNEVVYIEVSSLNENEERILIRQNHYFFHKNFHYLPPQNSFIGKQKEIIKESEYSEISKIIAIAKERAHQNEQIVYYSDKRFFFLIAPRQYKNDFIEISKKYFWDIDNIEGLSIDFNLTNQIISKIKKEAYQIPPKFNGLLYFPVSPIYFMTTEINLIIERIENYLINFKSIIGIVIFSKIVDNNKEKQISIEKHFYRRRIIKNLSCESLYIHNKNAEIFISDETLNKIFKTF</sequence>
<accession>A0ABP8ZZU5</accession>
<dbReference type="RefSeq" id="WP_264542344.1">
    <property type="nucleotide sequence ID" value="NZ_BAABIP010000017.1"/>
</dbReference>